<proteinExistence type="predicted"/>
<evidence type="ECO:0008006" key="4">
    <source>
        <dbReference type="Google" id="ProtNLM"/>
    </source>
</evidence>
<evidence type="ECO:0000256" key="1">
    <source>
        <dbReference type="SAM" id="Phobius"/>
    </source>
</evidence>
<dbReference type="Proteomes" id="UP000070401">
    <property type="component" value="Unassembled WGS sequence"/>
</dbReference>
<comment type="caution">
    <text evidence="2">The sequence shown here is derived from an EMBL/GenBank/DDBJ whole genome shotgun (WGS) entry which is preliminary data.</text>
</comment>
<keyword evidence="1" id="KW-1133">Transmembrane helix</keyword>
<dbReference type="AlphaFoldDB" id="A0A133NXD6"/>
<gene>
    <name evidence="2" type="ORF">HMPREF3221_01186</name>
</gene>
<organism evidence="2 3">
    <name type="scientific">Fusobacterium nucleatum</name>
    <dbReference type="NCBI Taxonomy" id="851"/>
    <lineage>
        <taxon>Bacteria</taxon>
        <taxon>Fusobacteriati</taxon>
        <taxon>Fusobacteriota</taxon>
        <taxon>Fusobacteriia</taxon>
        <taxon>Fusobacteriales</taxon>
        <taxon>Fusobacteriaceae</taxon>
        <taxon>Fusobacterium</taxon>
    </lineage>
</organism>
<dbReference type="PATRIC" id="fig|851.8.peg.1189"/>
<name>A0A133NXD6_FUSNU</name>
<dbReference type="EMBL" id="LRPY01000116">
    <property type="protein sequence ID" value="KXA20929.1"/>
    <property type="molecule type" value="Genomic_DNA"/>
</dbReference>
<protein>
    <recommendedName>
        <fullName evidence="4">FeoB-associated Cys-rich membrane protein</fullName>
    </recommendedName>
</protein>
<reference evidence="3" key="1">
    <citation type="submission" date="2016-01" db="EMBL/GenBank/DDBJ databases">
        <authorList>
            <person name="Mitreva M."/>
            <person name="Pepin K.H."/>
            <person name="Mihindukulasuriya K.A."/>
            <person name="Fulton R."/>
            <person name="Fronick C."/>
            <person name="O'Laughlin M."/>
            <person name="Miner T."/>
            <person name="Herter B."/>
            <person name="Rosa B.A."/>
            <person name="Cordes M."/>
            <person name="Tomlinson C."/>
            <person name="Wollam A."/>
            <person name="Palsikar V.B."/>
            <person name="Mardis E.R."/>
            <person name="Wilson R.K."/>
        </authorList>
    </citation>
    <scope>NUCLEOTIDE SEQUENCE [LARGE SCALE GENOMIC DNA]</scope>
    <source>
        <strain evidence="3">MJR7757B</strain>
    </source>
</reference>
<sequence length="50" mass="5406">MKTSLLSTVLVLAVVIIVAIIAFIRVKKKGTCGCGKEDCECCSSKHKHDK</sequence>
<dbReference type="RefSeq" id="WP_005907275.1">
    <property type="nucleotide sequence ID" value="NZ_CABKNP010000002.1"/>
</dbReference>
<keyword evidence="1" id="KW-0472">Membrane</keyword>
<evidence type="ECO:0000313" key="3">
    <source>
        <dbReference type="Proteomes" id="UP000070401"/>
    </source>
</evidence>
<dbReference type="GeneID" id="79811120"/>
<feature type="transmembrane region" description="Helical" evidence="1">
    <location>
        <begin position="6"/>
        <end position="26"/>
    </location>
</feature>
<keyword evidence="1" id="KW-0812">Transmembrane</keyword>
<keyword evidence="3" id="KW-1185">Reference proteome</keyword>
<evidence type="ECO:0000313" key="2">
    <source>
        <dbReference type="EMBL" id="KXA20929.1"/>
    </source>
</evidence>
<accession>A0A133NXD6</accession>